<dbReference type="InterPro" id="IPR043502">
    <property type="entry name" value="DNA/RNA_pol_sf"/>
</dbReference>
<dbReference type="InterPro" id="IPR050951">
    <property type="entry name" value="Retrovirus_Pol_polyprotein"/>
</dbReference>
<dbReference type="Gene3D" id="3.30.420.10">
    <property type="entry name" value="Ribonuclease H-like superfamily/Ribonuclease H"/>
    <property type="match status" value="1"/>
</dbReference>
<dbReference type="GO" id="GO:0003676">
    <property type="term" value="F:nucleic acid binding"/>
    <property type="evidence" value="ECO:0007669"/>
    <property type="project" value="InterPro"/>
</dbReference>
<evidence type="ECO:0000313" key="2">
    <source>
        <dbReference type="Ensembl" id="ENSCSRP00000013165.1"/>
    </source>
</evidence>
<reference evidence="2" key="1">
    <citation type="submission" date="2025-08" db="UniProtKB">
        <authorList>
            <consortium name="Ensembl"/>
        </authorList>
    </citation>
    <scope>IDENTIFICATION</scope>
</reference>
<evidence type="ECO:0000313" key="3">
    <source>
        <dbReference type="Proteomes" id="UP000694403"/>
    </source>
</evidence>
<dbReference type="InterPro" id="IPR001584">
    <property type="entry name" value="Integrase_cat-core"/>
</dbReference>
<dbReference type="PANTHER" id="PTHR37984">
    <property type="entry name" value="PROTEIN CBG26694"/>
    <property type="match status" value="1"/>
</dbReference>
<dbReference type="InterPro" id="IPR043128">
    <property type="entry name" value="Rev_trsase/Diguanyl_cyclase"/>
</dbReference>
<dbReference type="PANTHER" id="PTHR37984:SF15">
    <property type="entry name" value="INTEGRASE CATALYTIC DOMAIN-CONTAINING PROTEIN"/>
    <property type="match status" value="1"/>
</dbReference>
<name>A0A8C3SD40_CHESE</name>
<sequence>MNRVGPLSRATQSGKKYIRVVVDFATRYPEAVPLSSIEADTVADALLTIFSRVGFPKEVLTDQGSNFMSALLRCLWEKCGVRHSWASAYHPQCNGLVERVQGTMRLMLKTCINQHPQDWDKYLPHRWHKEVPQESPGGFPFKLWYGRRVRGPLEPVRDNWEENGEDPLMDLSPEMGAHPSIRCPPFRVTGKRAQNLEREAKHRLALEVNQSFNSPGLAKAEAIRDWPVPQTKKQGQAFSGMAGYYQRFVPPFSSLAAPITELGKKGKPDEAVWTEQGQRALCALKEALIQGPIDRVNPDGAKPCTVFTEASDTGLGAVLMQAYAKRGRRPIGYLSKELLPWRQNGPAIERECL</sequence>
<keyword evidence="3" id="KW-1185">Reference proteome</keyword>
<dbReference type="Pfam" id="PF17919">
    <property type="entry name" value="RT_RNaseH_2"/>
    <property type="match status" value="1"/>
</dbReference>
<dbReference type="PROSITE" id="PS50994">
    <property type="entry name" value="INTEGRASE"/>
    <property type="match status" value="1"/>
</dbReference>
<dbReference type="InterPro" id="IPR041577">
    <property type="entry name" value="RT_RNaseH_2"/>
</dbReference>
<protein>
    <recommendedName>
        <fullName evidence="1">Integrase catalytic domain-containing protein</fullName>
    </recommendedName>
</protein>
<dbReference type="GO" id="GO:0015074">
    <property type="term" value="P:DNA integration"/>
    <property type="evidence" value="ECO:0007669"/>
    <property type="project" value="InterPro"/>
</dbReference>
<dbReference type="Gene3D" id="3.30.70.270">
    <property type="match status" value="1"/>
</dbReference>
<feature type="domain" description="Integrase catalytic" evidence="1">
    <location>
        <begin position="1"/>
        <end position="108"/>
    </location>
</feature>
<evidence type="ECO:0000259" key="1">
    <source>
        <dbReference type="PROSITE" id="PS50994"/>
    </source>
</evidence>
<dbReference type="Gene3D" id="3.10.20.370">
    <property type="match status" value="1"/>
</dbReference>
<dbReference type="AlphaFoldDB" id="A0A8C3SD40"/>
<proteinExistence type="predicted"/>
<dbReference type="Ensembl" id="ENSCSRT00000013703.1">
    <property type="protein sequence ID" value="ENSCSRP00000013165.1"/>
    <property type="gene ID" value="ENSCSRG00000010012.1"/>
</dbReference>
<dbReference type="FunFam" id="3.30.70.270:FF:000020">
    <property type="entry name" value="Transposon Tf2-6 polyprotein-like Protein"/>
    <property type="match status" value="1"/>
</dbReference>
<dbReference type="InterPro" id="IPR036397">
    <property type="entry name" value="RNaseH_sf"/>
</dbReference>
<dbReference type="SUPFAM" id="SSF53098">
    <property type="entry name" value="Ribonuclease H-like"/>
    <property type="match status" value="1"/>
</dbReference>
<dbReference type="InterPro" id="IPR012337">
    <property type="entry name" value="RNaseH-like_sf"/>
</dbReference>
<dbReference type="SUPFAM" id="SSF56672">
    <property type="entry name" value="DNA/RNA polymerases"/>
    <property type="match status" value="1"/>
</dbReference>
<reference evidence="2" key="2">
    <citation type="submission" date="2025-09" db="UniProtKB">
        <authorList>
            <consortium name="Ensembl"/>
        </authorList>
    </citation>
    <scope>IDENTIFICATION</scope>
</reference>
<dbReference type="Proteomes" id="UP000694403">
    <property type="component" value="Unplaced"/>
</dbReference>
<organism evidence="2 3">
    <name type="scientific">Chelydra serpentina</name>
    <name type="common">Snapping turtle</name>
    <name type="synonym">Testudo serpentina</name>
    <dbReference type="NCBI Taxonomy" id="8475"/>
    <lineage>
        <taxon>Eukaryota</taxon>
        <taxon>Metazoa</taxon>
        <taxon>Chordata</taxon>
        <taxon>Craniata</taxon>
        <taxon>Vertebrata</taxon>
        <taxon>Euteleostomi</taxon>
        <taxon>Archelosauria</taxon>
        <taxon>Testudinata</taxon>
        <taxon>Testudines</taxon>
        <taxon>Cryptodira</taxon>
        <taxon>Durocryptodira</taxon>
        <taxon>Americhelydia</taxon>
        <taxon>Chelydroidea</taxon>
        <taxon>Chelydridae</taxon>
        <taxon>Chelydra</taxon>
    </lineage>
</organism>
<dbReference type="Pfam" id="PF00665">
    <property type="entry name" value="rve"/>
    <property type="match status" value="1"/>
</dbReference>
<dbReference type="GO" id="GO:0003824">
    <property type="term" value="F:catalytic activity"/>
    <property type="evidence" value="ECO:0007669"/>
    <property type="project" value="UniProtKB-KW"/>
</dbReference>
<accession>A0A8C3SD40</accession>